<proteinExistence type="predicted"/>
<feature type="non-terminal residue" evidence="1">
    <location>
        <position position="1"/>
    </location>
</feature>
<dbReference type="EMBL" id="UINC01084395">
    <property type="protein sequence ID" value="SVC31005.1"/>
    <property type="molecule type" value="Genomic_DNA"/>
</dbReference>
<evidence type="ECO:0000313" key="1">
    <source>
        <dbReference type="EMBL" id="SVC31005.1"/>
    </source>
</evidence>
<dbReference type="InterPro" id="IPR010869">
    <property type="entry name" value="DUF1501"/>
</dbReference>
<dbReference type="AlphaFoldDB" id="A0A382L5B2"/>
<sequence>EPPHIRKLYGADSSNKDKVAFAENCILARRLIERGVRFVQLFNGAYASGGRINWDGHFNLKEQYDVHGEILDQPVAGLLKDLKQRGLLDDTLVVFATEFGRMPMFQVGTYGRDHNPHGFTTWLAGAGVKGGTSYGATDEFGFKARENILTPHDFHATILHLLGLDHKKLTYYHNGIQRRLTDVHGHVVKEILA</sequence>
<name>A0A382L5B2_9ZZZZ</name>
<reference evidence="1" key="1">
    <citation type="submission" date="2018-05" db="EMBL/GenBank/DDBJ databases">
        <authorList>
            <person name="Lanie J.A."/>
            <person name="Ng W.-L."/>
            <person name="Kazmierczak K.M."/>
            <person name="Andrzejewski T.M."/>
            <person name="Davidsen T.M."/>
            <person name="Wayne K.J."/>
            <person name="Tettelin H."/>
            <person name="Glass J.I."/>
            <person name="Rusch D."/>
            <person name="Podicherti R."/>
            <person name="Tsui H.-C.T."/>
            <person name="Winkler M.E."/>
        </authorList>
    </citation>
    <scope>NUCLEOTIDE SEQUENCE</scope>
</reference>
<dbReference type="PANTHER" id="PTHR43737:SF1">
    <property type="entry name" value="DUF1501 DOMAIN-CONTAINING PROTEIN"/>
    <property type="match status" value="1"/>
</dbReference>
<dbReference type="Pfam" id="PF07394">
    <property type="entry name" value="DUF1501"/>
    <property type="match status" value="1"/>
</dbReference>
<dbReference type="PANTHER" id="PTHR43737">
    <property type="entry name" value="BLL7424 PROTEIN"/>
    <property type="match status" value="1"/>
</dbReference>
<evidence type="ECO:0008006" key="2">
    <source>
        <dbReference type="Google" id="ProtNLM"/>
    </source>
</evidence>
<accession>A0A382L5B2</accession>
<dbReference type="Gene3D" id="3.40.720.10">
    <property type="entry name" value="Alkaline Phosphatase, subunit A"/>
    <property type="match status" value="1"/>
</dbReference>
<gene>
    <name evidence="1" type="ORF">METZ01_LOCUS283859</name>
</gene>
<dbReference type="SUPFAM" id="SSF53649">
    <property type="entry name" value="Alkaline phosphatase-like"/>
    <property type="match status" value="1"/>
</dbReference>
<organism evidence="1">
    <name type="scientific">marine metagenome</name>
    <dbReference type="NCBI Taxonomy" id="408172"/>
    <lineage>
        <taxon>unclassified sequences</taxon>
        <taxon>metagenomes</taxon>
        <taxon>ecological metagenomes</taxon>
    </lineage>
</organism>
<dbReference type="InterPro" id="IPR017850">
    <property type="entry name" value="Alkaline_phosphatase_core_sf"/>
</dbReference>
<protein>
    <recommendedName>
        <fullName evidence="2">Sulfatase N-terminal domain-containing protein</fullName>
    </recommendedName>
</protein>